<reference evidence="10" key="1">
    <citation type="submission" date="2018-05" db="EMBL/GenBank/DDBJ databases">
        <title>Genome Sequencing of selected type strains of the family Eggerthellaceae.</title>
        <authorList>
            <person name="Danylec N."/>
            <person name="Stoll D.A."/>
            <person name="Doetsch A."/>
            <person name="Huch M."/>
        </authorList>
    </citation>
    <scope>NUCLEOTIDE SEQUENCE [LARGE SCALE GENOMIC DNA]</scope>
    <source>
        <strain evidence="10">DSM 27213</strain>
    </source>
</reference>
<evidence type="ECO:0000259" key="7">
    <source>
        <dbReference type="PROSITE" id="PS51379"/>
    </source>
</evidence>
<dbReference type="SUPFAM" id="SSF54862">
    <property type="entry name" value="4Fe-4S ferredoxins"/>
    <property type="match status" value="1"/>
</dbReference>
<dbReference type="InterPro" id="IPR051555">
    <property type="entry name" value="FDH_Electron_Transfer_Unit"/>
</dbReference>
<dbReference type="GO" id="GO:0030313">
    <property type="term" value="C:cell envelope"/>
    <property type="evidence" value="ECO:0007669"/>
    <property type="project" value="UniProtKB-SubCell"/>
</dbReference>
<dbReference type="Proteomes" id="UP000462865">
    <property type="component" value="Unassembled WGS sequence"/>
</dbReference>
<evidence type="ECO:0000256" key="2">
    <source>
        <dbReference type="ARBA" id="ARBA00022485"/>
    </source>
</evidence>
<reference evidence="8 11" key="4">
    <citation type="journal article" date="2019" name="Nat. Med.">
        <title>A library of human gut bacterial isolates paired with longitudinal multiomics data enables mechanistic microbiome research.</title>
        <authorList>
            <person name="Poyet M."/>
            <person name="Groussin M."/>
            <person name="Gibbons S.M."/>
            <person name="Avila-Pacheco J."/>
            <person name="Jiang X."/>
            <person name="Kearney S.M."/>
            <person name="Perrotta A.R."/>
            <person name="Berdy B."/>
            <person name="Zhao S."/>
            <person name="Lieberman T.D."/>
            <person name="Swanson P.K."/>
            <person name="Smith M."/>
            <person name="Roesemann S."/>
            <person name="Alexander J.E."/>
            <person name="Rich S.A."/>
            <person name="Livny J."/>
            <person name="Vlamakis H."/>
            <person name="Clish C."/>
            <person name="Bullock K."/>
            <person name="Deik A."/>
            <person name="Scott J."/>
            <person name="Pierce K.A."/>
            <person name="Xavier R.J."/>
            <person name="Alm E.J."/>
        </authorList>
    </citation>
    <scope>NUCLEOTIDE SEQUENCE [LARGE SCALE GENOMIC DNA]</scope>
    <source>
        <strain evidence="8 11">BIOML-A1</strain>
    </source>
</reference>
<dbReference type="EMBL" id="WKZA01000026">
    <property type="protein sequence ID" value="MSA94870.1"/>
    <property type="molecule type" value="Genomic_DNA"/>
</dbReference>
<evidence type="ECO:0000256" key="3">
    <source>
        <dbReference type="ARBA" id="ARBA00022723"/>
    </source>
</evidence>
<keyword evidence="5" id="KW-0408">Iron</keyword>
<dbReference type="PROSITE" id="PS51379">
    <property type="entry name" value="4FE4S_FER_2"/>
    <property type="match status" value="1"/>
</dbReference>
<evidence type="ECO:0000256" key="4">
    <source>
        <dbReference type="ARBA" id="ARBA00022737"/>
    </source>
</evidence>
<evidence type="ECO:0000256" key="1">
    <source>
        <dbReference type="ARBA" id="ARBA00004196"/>
    </source>
</evidence>
<dbReference type="Proteomes" id="UP000285258">
    <property type="component" value="Unassembled WGS sequence"/>
</dbReference>
<keyword evidence="6" id="KW-0411">Iron-sulfur</keyword>
<reference evidence="9" key="2">
    <citation type="journal article" date="2019" name="Int. J. Syst. Evol. Microbiol.">
        <title>Gordonibacter faecihominis is a later heterotypic synonym of Gordonibacter urolithinfaciens.</title>
        <authorList>
            <person name="Danylec N."/>
            <person name="Stoll D.A."/>
            <person name="Huch M."/>
        </authorList>
    </citation>
    <scope>NUCLEOTIDE SEQUENCE</scope>
    <source>
        <strain evidence="9">DSM 27213</strain>
    </source>
</reference>
<dbReference type="GO" id="GO:0051539">
    <property type="term" value="F:4 iron, 4 sulfur cluster binding"/>
    <property type="evidence" value="ECO:0007669"/>
    <property type="project" value="UniProtKB-KW"/>
</dbReference>
<sequence length="114" mass="12789">MGAKGLLVDYEWCSGCHTCEVACQLEHGYPSDQWGIKVHEVGPWEYAPKTWQYSYLPAPTDQCDLCAGRVAKGHEPTCVKHCQAQVLKYGDLEDLAKELARKPKQTLFSCEAEN</sequence>
<evidence type="ECO:0000313" key="9">
    <source>
        <dbReference type="EMBL" id="ROT90163.1"/>
    </source>
</evidence>
<dbReference type="InterPro" id="IPR017896">
    <property type="entry name" value="4Fe4S_Fe-S-bd"/>
</dbReference>
<evidence type="ECO:0000313" key="11">
    <source>
        <dbReference type="Proteomes" id="UP000462865"/>
    </source>
</evidence>
<evidence type="ECO:0000313" key="8">
    <source>
        <dbReference type="EMBL" id="MSA94870.1"/>
    </source>
</evidence>
<gene>
    <name evidence="9" type="ORF">DMP12_06370</name>
    <name evidence="8" type="ORF">GKG38_07315</name>
</gene>
<keyword evidence="4" id="KW-0677">Repeat</keyword>
<organism evidence="9 10">
    <name type="scientific">Gordonibacter urolithinfaciens</name>
    <dbReference type="NCBI Taxonomy" id="1335613"/>
    <lineage>
        <taxon>Bacteria</taxon>
        <taxon>Bacillati</taxon>
        <taxon>Actinomycetota</taxon>
        <taxon>Coriobacteriia</taxon>
        <taxon>Eggerthellales</taxon>
        <taxon>Eggerthellaceae</taxon>
        <taxon>Gordonibacter</taxon>
    </lineage>
</organism>
<accession>A0A423UKS2</accession>
<dbReference type="AlphaFoldDB" id="A0A423UKS2"/>
<feature type="domain" description="4Fe-4S ferredoxin-type" evidence="7">
    <location>
        <begin position="4"/>
        <end position="33"/>
    </location>
</feature>
<comment type="subcellular location">
    <subcellularLocation>
        <location evidence="1">Cell envelope</location>
    </subcellularLocation>
</comment>
<proteinExistence type="predicted"/>
<evidence type="ECO:0000256" key="6">
    <source>
        <dbReference type="ARBA" id="ARBA00023014"/>
    </source>
</evidence>
<evidence type="ECO:0000256" key="5">
    <source>
        <dbReference type="ARBA" id="ARBA00023004"/>
    </source>
</evidence>
<dbReference type="EMBL" id="QIBW01000006">
    <property type="protein sequence ID" value="ROT90163.1"/>
    <property type="molecule type" value="Genomic_DNA"/>
</dbReference>
<name>A0A423UKS2_9ACTN</name>
<dbReference type="Gene3D" id="3.30.70.20">
    <property type="match status" value="1"/>
</dbReference>
<protein>
    <submittedName>
        <fullName evidence="9">Oxidoreductase</fullName>
    </submittedName>
</protein>
<dbReference type="PANTHER" id="PTHR43545">
    <property type="entry name" value="FORMATE DEHYDROGENASE, NITRATE-INDUCIBLE, IRON-SULFUR SUBUNIT"/>
    <property type="match status" value="1"/>
</dbReference>
<dbReference type="PANTHER" id="PTHR43545:SF4">
    <property type="entry name" value="IRON-SULFUR PROTEIN"/>
    <property type="match status" value="1"/>
</dbReference>
<comment type="caution">
    <text evidence="9">The sequence shown here is derived from an EMBL/GenBank/DDBJ whole genome shotgun (WGS) entry which is preliminary data.</text>
</comment>
<reference evidence="9" key="3">
    <citation type="journal article" date="2019" name="Microbiol. Resour. Announc.">
        <title>Draft Genome Sequences of Type Strains of Gordonibacter faecihominis, Paraeggerthella hongkongensis, Parvibacter caecicola,Slackia equolifaciens, Slackia faecicanis, and Slackia isoflavoniconvertens.</title>
        <authorList>
            <person name="Danylec N."/>
            <person name="Stoll D.A."/>
            <person name="Dotsch A."/>
            <person name="Huch M."/>
        </authorList>
    </citation>
    <scope>NUCLEOTIDE SEQUENCE</scope>
    <source>
        <strain evidence="9">DSM 27213</strain>
    </source>
</reference>
<keyword evidence="3" id="KW-0479">Metal-binding</keyword>
<evidence type="ECO:0000313" key="10">
    <source>
        <dbReference type="Proteomes" id="UP000285258"/>
    </source>
</evidence>
<dbReference type="RefSeq" id="WP_096227233.1">
    <property type="nucleotide sequence ID" value="NZ_CP168029.1"/>
</dbReference>
<keyword evidence="2" id="KW-0004">4Fe-4S</keyword>
<dbReference type="GO" id="GO:0046872">
    <property type="term" value="F:metal ion binding"/>
    <property type="evidence" value="ECO:0007669"/>
    <property type="project" value="UniProtKB-KW"/>
</dbReference>